<evidence type="ECO:0008006" key="5">
    <source>
        <dbReference type="Google" id="ProtNLM"/>
    </source>
</evidence>
<keyword evidence="2" id="KW-0472">Membrane</keyword>
<accession>A0A8T9CI74</accession>
<keyword evidence="2" id="KW-0812">Transmembrane</keyword>
<protein>
    <recommendedName>
        <fullName evidence="5">Proteasome subunit beta type protein</fullName>
    </recommendedName>
</protein>
<name>A0A8T9CI74_9HELO</name>
<dbReference type="EMBL" id="QGMK01000156">
    <property type="protein sequence ID" value="TVY83760.1"/>
    <property type="molecule type" value="Genomic_DNA"/>
</dbReference>
<evidence type="ECO:0000313" key="4">
    <source>
        <dbReference type="Proteomes" id="UP000469558"/>
    </source>
</evidence>
<feature type="region of interest" description="Disordered" evidence="1">
    <location>
        <begin position="1"/>
        <end position="25"/>
    </location>
</feature>
<comment type="caution">
    <text evidence="3">The sequence shown here is derived from an EMBL/GenBank/DDBJ whole genome shotgun (WGS) entry which is preliminary data.</text>
</comment>
<dbReference type="AlphaFoldDB" id="A0A8T9CI74"/>
<feature type="region of interest" description="Disordered" evidence="1">
    <location>
        <begin position="259"/>
        <end position="313"/>
    </location>
</feature>
<feature type="region of interest" description="Disordered" evidence="1">
    <location>
        <begin position="221"/>
        <end position="242"/>
    </location>
</feature>
<dbReference type="InterPro" id="IPR021709">
    <property type="entry name" value="DUF3292"/>
</dbReference>
<dbReference type="Pfam" id="PF11696">
    <property type="entry name" value="DUF3292"/>
    <property type="match status" value="1"/>
</dbReference>
<reference evidence="3 4" key="1">
    <citation type="submission" date="2018-05" db="EMBL/GenBank/DDBJ databases">
        <title>Genome sequencing and assembly of the regulated plant pathogen Lachnellula willkommii and related sister species for the development of diagnostic species identification markers.</title>
        <authorList>
            <person name="Giroux E."/>
            <person name="Bilodeau G."/>
        </authorList>
    </citation>
    <scope>NUCLEOTIDE SEQUENCE [LARGE SCALE GENOMIC DNA]</scope>
    <source>
        <strain evidence="3 4">CBS 268.59</strain>
    </source>
</reference>
<feature type="transmembrane region" description="Helical" evidence="2">
    <location>
        <begin position="162"/>
        <end position="191"/>
    </location>
</feature>
<keyword evidence="2" id="KW-1133">Transmembrane helix</keyword>
<organism evidence="3 4">
    <name type="scientific">Lachnellula suecica</name>
    <dbReference type="NCBI Taxonomy" id="602035"/>
    <lineage>
        <taxon>Eukaryota</taxon>
        <taxon>Fungi</taxon>
        <taxon>Dikarya</taxon>
        <taxon>Ascomycota</taxon>
        <taxon>Pezizomycotina</taxon>
        <taxon>Leotiomycetes</taxon>
        <taxon>Helotiales</taxon>
        <taxon>Lachnaceae</taxon>
        <taxon>Lachnellula</taxon>
    </lineage>
</organism>
<gene>
    <name evidence="3" type="ORF">LSUE1_G004558</name>
</gene>
<proteinExistence type="predicted"/>
<dbReference type="PANTHER" id="PTHR38694">
    <property type="entry name" value="CONSERVED EXPRESSED PROTEIN"/>
    <property type="match status" value="1"/>
</dbReference>
<keyword evidence="4" id="KW-1185">Reference proteome</keyword>
<dbReference type="OrthoDB" id="1708389at2759"/>
<dbReference type="Proteomes" id="UP000469558">
    <property type="component" value="Unassembled WGS sequence"/>
</dbReference>
<evidence type="ECO:0000256" key="1">
    <source>
        <dbReference type="SAM" id="MobiDB-lite"/>
    </source>
</evidence>
<sequence>MSAIDTTPVRGPVQTPQAPRLDEDPEIVEVAEEETPTISHELAVADHEEKGAAQIDHGQTEVRDLGWNDHPTDVPTPLVGGLPNEELWTLVRRFNKQMYHVKSLPEPPLGGLDLNIADEEEFSPDKLRANIERLYMTVIVGLVGFYKHIARLRSWRERNRTLAFAAVYFGAWALDFLVPTIVSFVIVLIIYPPSRAFCFPPAPIALIDSKTGGVKKPTAGVLGSDNSLTGAPEKHEGEAVEQEASNFVNGFTSIAISSAAGKHPQGDPHNEGASGLEDSAPDPTSMAMGAADAKHKSSGGQPHASHDKTKEPMSAAMWSKTRPVMHAIADISDGWERFANALSATAPFPKEKPRIKLAACLVPVLLVSIFTSSYMFIKMNGLFIGAGFFADPLIWRGLSYLNREFPHWQKLLEIRNTLLKGVPTNAQLTITLLRIGEANKAPLPPPPYSGVPPPDAAHETAGQNLEHLGKPRWKLDIAKFLTHTEGVPDDEMADAIHPDTAMTTGTDAAPQPKKKRGHRIIAAVKQATKGGVETVLGTDRLKAAAGAEHAKNRLGVLKSGPLDPSGPVQFPARYKGKKGHAYITTTATSPALSWTTQKEDIDPVFSIAIADVKEIKKVGGLGWKTKLVVGWATSREIADGLIIVDKDGNTKQLTAIALREELFNRLVALGSQMWEAW</sequence>
<evidence type="ECO:0000313" key="3">
    <source>
        <dbReference type="EMBL" id="TVY83760.1"/>
    </source>
</evidence>
<dbReference type="PANTHER" id="PTHR38694:SF1">
    <property type="entry name" value="PEROXIN DOMAIN-CONTAINING PROTEIN"/>
    <property type="match status" value="1"/>
</dbReference>
<evidence type="ECO:0000256" key="2">
    <source>
        <dbReference type="SAM" id="Phobius"/>
    </source>
</evidence>